<evidence type="ECO:0000313" key="1">
    <source>
        <dbReference type="EMBL" id="MBX39995.1"/>
    </source>
</evidence>
<dbReference type="EMBL" id="GGEC01059511">
    <property type="protein sequence ID" value="MBX39995.1"/>
    <property type="molecule type" value="Transcribed_RNA"/>
</dbReference>
<protein>
    <submittedName>
        <fullName evidence="1">Uncharacterized protein</fullName>
    </submittedName>
</protein>
<proteinExistence type="predicted"/>
<dbReference type="AlphaFoldDB" id="A0A2P2NBZ8"/>
<accession>A0A2P2NBZ8</accession>
<sequence>MSADSCLVYGWIPIVLNSLGGLQHLFFKFSCLLSTLIACPTSILLANLNAKPTCKSLQILSSVLLPLP</sequence>
<reference evidence="1" key="1">
    <citation type="submission" date="2018-02" db="EMBL/GenBank/DDBJ databases">
        <title>Rhizophora mucronata_Transcriptome.</title>
        <authorList>
            <person name="Meera S.P."/>
            <person name="Sreeshan A."/>
            <person name="Augustine A."/>
        </authorList>
    </citation>
    <scope>NUCLEOTIDE SEQUENCE</scope>
    <source>
        <tissue evidence="1">Leaf</tissue>
    </source>
</reference>
<name>A0A2P2NBZ8_RHIMU</name>
<organism evidence="1">
    <name type="scientific">Rhizophora mucronata</name>
    <name type="common">Asiatic mangrove</name>
    <dbReference type="NCBI Taxonomy" id="61149"/>
    <lineage>
        <taxon>Eukaryota</taxon>
        <taxon>Viridiplantae</taxon>
        <taxon>Streptophyta</taxon>
        <taxon>Embryophyta</taxon>
        <taxon>Tracheophyta</taxon>
        <taxon>Spermatophyta</taxon>
        <taxon>Magnoliopsida</taxon>
        <taxon>eudicotyledons</taxon>
        <taxon>Gunneridae</taxon>
        <taxon>Pentapetalae</taxon>
        <taxon>rosids</taxon>
        <taxon>fabids</taxon>
        <taxon>Malpighiales</taxon>
        <taxon>Rhizophoraceae</taxon>
        <taxon>Rhizophora</taxon>
    </lineage>
</organism>